<dbReference type="SUPFAM" id="SSF53756">
    <property type="entry name" value="UDP-Glycosyltransferase/glycogen phosphorylase"/>
    <property type="match status" value="1"/>
</dbReference>
<comment type="caution">
    <text evidence="1">The sequence shown here is derived from an EMBL/GenBank/DDBJ whole genome shotgun (WGS) entry which is preliminary data.</text>
</comment>
<proteinExistence type="predicted"/>
<name>X1JYQ7_9ZZZZ</name>
<feature type="non-terminal residue" evidence="1">
    <location>
        <position position="60"/>
    </location>
</feature>
<accession>X1JYQ7</accession>
<dbReference type="Gene3D" id="3.40.50.2000">
    <property type="entry name" value="Glycogen Phosphorylase B"/>
    <property type="match status" value="1"/>
</dbReference>
<sequence>MTDIWVSSTLFEGQSNSLLEAMYMKKPIITTNIPENKEVIINNKEVILFPLKSPLNLAES</sequence>
<reference evidence="1" key="1">
    <citation type="journal article" date="2014" name="Front. Microbiol.">
        <title>High frequency of phylogenetically diverse reductive dehalogenase-homologous genes in deep subseafloor sedimentary metagenomes.</title>
        <authorList>
            <person name="Kawai M."/>
            <person name="Futagami T."/>
            <person name="Toyoda A."/>
            <person name="Takaki Y."/>
            <person name="Nishi S."/>
            <person name="Hori S."/>
            <person name="Arai W."/>
            <person name="Tsubouchi T."/>
            <person name="Morono Y."/>
            <person name="Uchiyama I."/>
            <person name="Ito T."/>
            <person name="Fujiyama A."/>
            <person name="Inagaki F."/>
            <person name="Takami H."/>
        </authorList>
    </citation>
    <scope>NUCLEOTIDE SEQUENCE</scope>
    <source>
        <strain evidence="1">Expedition CK06-06</strain>
    </source>
</reference>
<dbReference type="AlphaFoldDB" id="X1JYQ7"/>
<organism evidence="1">
    <name type="scientific">marine sediment metagenome</name>
    <dbReference type="NCBI Taxonomy" id="412755"/>
    <lineage>
        <taxon>unclassified sequences</taxon>
        <taxon>metagenomes</taxon>
        <taxon>ecological metagenomes</taxon>
    </lineage>
</organism>
<dbReference type="Pfam" id="PF13692">
    <property type="entry name" value="Glyco_trans_1_4"/>
    <property type="match status" value="1"/>
</dbReference>
<gene>
    <name evidence="1" type="ORF">S03H2_72362</name>
</gene>
<dbReference type="EMBL" id="BARU01048875">
    <property type="protein sequence ID" value="GAH99846.1"/>
    <property type="molecule type" value="Genomic_DNA"/>
</dbReference>
<evidence type="ECO:0000313" key="1">
    <source>
        <dbReference type="EMBL" id="GAH99846.1"/>
    </source>
</evidence>
<protein>
    <recommendedName>
        <fullName evidence="2">Glycosyl transferase family 1 domain-containing protein</fullName>
    </recommendedName>
</protein>
<evidence type="ECO:0008006" key="2">
    <source>
        <dbReference type="Google" id="ProtNLM"/>
    </source>
</evidence>